<dbReference type="InterPro" id="IPR036249">
    <property type="entry name" value="Thioredoxin-like_sf"/>
</dbReference>
<gene>
    <name evidence="1" type="ORF">GLE_2970</name>
</gene>
<protein>
    <submittedName>
        <fullName evidence="1">Redoxin/antioxidant, AhpC/TSA family</fullName>
        <ecNumber evidence="1">1.11.1.15</ecNumber>
    </submittedName>
</protein>
<dbReference type="PANTHER" id="PTHR42852">
    <property type="entry name" value="THIOL:DISULFIDE INTERCHANGE PROTEIN DSBE"/>
    <property type="match status" value="1"/>
</dbReference>
<name>A0A0S2DIG9_LYSEN</name>
<dbReference type="PATRIC" id="fig|69.6.peg.2931"/>
<organism evidence="1 2">
    <name type="scientific">Lysobacter enzymogenes</name>
    <dbReference type="NCBI Taxonomy" id="69"/>
    <lineage>
        <taxon>Bacteria</taxon>
        <taxon>Pseudomonadati</taxon>
        <taxon>Pseudomonadota</taxon>
        <taxon>Gammaproteobacteria</taxon>
        <taxon>Lysobacterales</taxon>
        <taxon>Lysobacteraceae</taxon>
        <taxon>Lysobacter</taxon>
    </lineage>
</organism>
<evidence type="ECO:0000313" key="2">
    <source>
        <dbReference type="Proteomes" id="UP000061569"/>
    </source>
</evidence>
<sequence>MCRTVFAQPPFAIKSLLLALSLCLGAVACTPGAQAEPVQPTARQPAPPAPDFQGIHRWINSPPLRMSQLRGKVVLVEFWTYACINCLHVQPHVNRWHARYRDQGLAVVGVHTPEYDYEHLTGNVRAAVERLGIDYPVAQDNDYATWNAYGNRFWPALYLIDRDGRIVYRHYGEGDYDKTEAMIRELLAER</sequence>
<dbReference type="STRING" id="69.GLE_2970"/>
<dbReference type="EC" id="1.11.1.15" evidence="1"/>
<reference evidence="1 2" key="1">
    <citation type="submission" date="2015-11" db="EMBL/GenBank/DDBJ databases">
        <title>Genome sequences of Lysobacter enzymogenes strain C3 and Lysobacter antibioticus ATCC 29479.</title>
        <authorList>
            <person name="Kobayashi D.Y."/>
        </authorList>
    </citation>
    <scope>NUCLEOTIDE SEQUENCE [LARGE SCALE GENOMIC DNA]</scope>
    <source>
        <strain evidence="1 2">C3</strain>
    </source>
</reference>
<keyword evidence="1" id="KW-0575">Peroxidase</keyword>
<accession>A0A0S2DIG9</accession>
<dbReference type="EMBL" id="CP013140">
    <property type="protein sequence ID" value="ALN58318.1"/>
    <property type="molecule type" value="Genomic_DNA"/>
</dbReference>
<dbReference type="InterPro" id="IPR013740">
    <property type="entry name" value="Redoxin"/>
</dbReference>
<dbReference type="GO" id="GO:0004601">
    <property type="term" value="F:peroxidase activity"/>
    <property type="evidence" value="ECO:0007669"/>
    <property type="project" value="UniProtKB-KW"/>
</dbReference>
<dbReference type="OrthoDB" id="9811352at2"/>
<dbReference type="PANTHER" id="PTHR42852:SF13">
    <property type="entry name" value="PROTEIN DIPZ"/>
    <property type="match status" value="1"/>
</dbReference>
<dbReference type="Pfam" id="PF08534">
    <property type="entry name" value="Redoxin"/>
    <property type="match status" value="1"/>
</dbReference>
<dbReference type="Proteomes" id="UP000061569">
    <property type="component" value="Chromosome"/>
</dbReference>
<dbReference type="AlphaFoldDB" id="A0A0S2DIG9"/>
<dbReference type="InterPro" id="IPR050553">
    <property type="entry name" value="Thioredoxin_ResA/DsbE_sf"/>
</dbReference>
<proteinExistence type="predicted"/>
<dbReference type="PROSITE" id="PS51257">
    <property type="entry name" value="PROKAR_LIPOPROTEIN"/>
    <property type="match status" value="1"/>
</dbReference>
<dbReference type="InterPro" id="IPR013766">
    <property type="entry name" value="Thioredoxin_domain"/>
</dbReference>
<dbReference type="PROSITE" id="PS51352">
    <property type="entry name" value="THIOREDOXIN_2"/>
    <property type="match status" value="1"/>
</dbReference>
<dbReference type="KEGG" id="lez:GLE_2970"/>
<evidence type="ECO:0000313" key="1">
    <source>
        <dbReference type="EMBL" id="ALN58318.1"/>
    </source>
</evidence>
<dbReference type="CDD" id="cd03012">
    <property type="entry name" value="TlpA_like_DipZ_like"/>
    <property type="match status" value="1"/>
</dbReference>
<dbReference type="SUPFAM" id="SSF52833">
    <property type="entry name" value="Thioredoxin-like"/>
    <property type="match status" value="1"/>
</dbReference>
<keyword evidence="1" id="KW-0560">Oxidoreductase</keyword>
<dbReference type="Gene3D" id="3.40.30.10">
    <property type="entry name" value="Glutaredoxin"/>
    <property type="match status" value="1"/>
</dbReference>